<keyword evidence="2" id="KW-1185">Reference proteome</keyword>
<accession>A0ACC2BJS9</accession>
<name>A0ACC2BJS9_DIPCM</name>
<proteinExistence type="predicted"/>
<reference evidence="2" key="1">
    <citation type="journal article" date="2024" name="Proc. Natl. Acad. Sci. U.S.A.">
        <title>Extraordinary preservation of gene collinearity over three hundred million years revealed in homosporous lycophytes.</title>
        <authorList>
            <person name="Li C."/>
            <person name="Wickell D."/>
            <person name="Kuo L.Y."/>
            <person name="Chen X."/>
            <person name="Nie B."/>
            <person name="Liao X."/>
            <person name="Peng D."/>
            <person name="Ji J."/>
            <person name="Jenkins J."/>
            <person name="Williams M."/>
            <person name="Shu S."/>
            <person name="Plott C."/>
            <person name="Barry K."/>
            <person name="Rajasekar S."/>
            <person name="Grimwood J."/>
            <person name="Han X."/>
            <person name="Sun S."/>
            <person name="Hou Z."/>
            <person name="He W."/>
            <person name="Dai G."/>
            <person name="Sun C."/>
            <person name="Schmutz J."/>
            <person name="Leebens-Mack J.H."/>
            <person name="Li F.W."/>
            <person name="Wang L."/>
        </authorList>
    </citation>
    <scope>NUCLEOTIDE SEQUENCE [LARGE SCALE GENOMIC DNA]</scope>
    <source>
        <strain evidence="2">cv. PW_Plant_1</strain>
    </source>
</reference>
<sequence length="323" mass="35493">MAAAVVLRRSSRLALIATNEETIVIPKKGVTSREMKNSREKCRTRYIPVGADVQEKESIELEDMVNDERRSQEGSEIDTMEQEPITFASTKRLKLKAATAPQKSLKKLPSRNMEAELWEMGFRHVAGVDEAGRGPLAGPVVAAACIIPSNVSIEGINDSKKLNQGRREELYNMIVSTPGVAYAVHVIDAAMIDQINILQATMLAMTGCINKLSAATGASWPDFILVDGNRLPDDLPDGKAQFVIKGDAECFVIAAASILAKVTRDRIMMEYDKKWPQYGFGSHKGYGTVAHMTALLKYGPCDIHRRSFAPLKDQDILKGVSFP</sequence>
<dbReference type="EMBL" id="CM055106">
    <property type="protein sequence ID" value="KAJ7530007.1"/>
    <property type="molecule type" value="Genomic_DNA"/>
</dbReference>
<protein>
    <submittedName>
        <fullName evidence="1">Uncharacterized protein</fullName>
    </submittedName>
</protein>
<evidence type="ECO:0000313" key="1">
    <source>
        <dbReference type="EMBL" id="KAJ7530007.1"/>
    </source>
</evidence>
<gene>
    <name evidence="1" type="ORF">O6H91_15G075000</name>
</gene>
<evidence type="ECO:0000313" key="2">
    <source>
        <dbReference type="Proteomes" id="UP001162992"/>
    </source>
</evidence>
<dbReference type="Proteomes" id="UP001162992">
    <property type="component" value="Chromosome 15"/>
</dbReference>
<comment type="caution">
    <text evidence="1">The sequence shown here is derived from an EMBL/GenBank/DDBJ whole genome shotgun (WGS) entry which is preliminary data.</text>
</comment>
<organism evidence="1 2">
    <name type="scientific">Diphasiastrum complanatum</name>
    <name type="common">Issler's clubmoss</name>
    <name type="synonym">Lycopodium complanatum</name>
    <dbReference type="NCBI Taxonomy" id="34168"/>
    <lineage>
        <taxon>Eukaryota</taxon>
        <taxon>Viridiplantae</taxon>
        <taxon>Streptophyta</taxon>
        <taxon>Embryophyta</taxon>
        <taxon>Tracheophyta</taxon>
        <taxon>Lycopodiopsida</taxon>
        <taxon>Lycopodiales</taxon>
        <taxon>Lycopodiaceae</taxon>
        <taxon>Lycopodioideae</taxon>
        <taxon>Diphasiastrum</taxon>
    </lineage>
</organism>